<dbReference type="Proteomes" id="UP001152622">
    <property type="component" value="Chromosome 16"/>
</dbReference>
<feature type="compositionally biased region" description="Basic and acidic residues" evidence="3">
    <location>
        <begin position="400"/>
        <end position="427"/>
    </location>
</feature>
<dbReference type="OrthoDB" id="9947942at2759"/>
<dbReference type="PANTHER" id="PTHR18949:SF1">
    <property type="entry name" value="LYMPHOCYTE-SPECIFIC PROTEIN 1"/>
    <property type="match status" value="1"/>
</dbReference>
<evidence type="ECO:0000256" key="3">
    <source>
        <dbReference type="SAM" id="MobiDB-lite"/>
    </source>
</evidence>
<dbReference type="InterPro" id="IPR006018">
    <property type="entry name" value="Caldesmon_LSP"/>
</dbReference>
<reference evidence="4" key="1">
    <citation type="journal article" date="2023" name="Science">
        <title>Genome structures resolve the early diversification of teleost fishes.</title>
        <authorList>
            <person name="Parey E."/>
            <person name="Louis A."/>
            <person name="Montfort J."/>
            <person name="Bouchez O."/>
            <person name="Roques C."/>
            <person name="Iampietro C."/>
            <person name="Lluch J."/>
            <person name="Castinel A."/>
            <person name="Donnadieu C."/>
            <person name="Desvignes T."/>
            <person name="Floi Bucao C."/>
            <person name="Jouanno E."/>
            <person name="Wen M."/>
            <person name="Mejri S."/>
            <person name="Dirks R."/>
            <person name="Jansen H."/>
            <person name="Henkel C."/>
            <person name="Chen W.J."/>
            <person name="Zahm M."/>
            <person name="Cabau C."/>
            <person name="Klopp C."/>
            <person name="Thompson A.W."/>
            <person name="Robinson-Rechavi M."/>
            <person name="Braasch I."/>
            <person name="Lecointre G."/>
            <person name="Bobe J."/>
            <person name="Postlethwait J.H."/>
            <person name="Berthelot C."/>
            <person name="Roest Crollius H."/>
            <person name="Guiguen Y."/>
        </authorList>
    </citation>
    <scope>NUCLEOTIDE SEQUENCE</scope>
    <source>
        <strain evidence="4">WJC10195</strain>
    </source>
</reference>
<keyword evidence="2" id="KW-0175">Coiled coil</keyword>
<feature type="region of interest" description="Disordered" evidence="3">
    <location>
        <begin position="361"/>
        <end position="427"/>
    </location>
</feature>
<feature type="compositionally biased region" description="Basic and acidic residues" evidence="3">
    <location>
        <begin position="439"/>
        <end position="462"/>
    </location>
</feature>
<dbReference type="AlphaFoldDB" id="A0A9Q1EJR2"/>
<dbReference type="InterPro" id="IPR006017">
    <property type="entry name" value="Caldesmon"/>
</dbReference>
<dbReference type="GO" id="GO:0006936">
    <property type="term" value="P:muscle contraction"/>
    <property type="evidence" value="ECO:0007669"/>
    <property type="project" value="InterPro"/>
</dbReference>
<dbReference type="InterPro" id="IPR038077">
    <property type="entry name" value="Troponin_sf"/>
</dbReference>
<comment type="caution">
    <text evidence="4">The sequence shown here is derived from an EMBL/GenBank/DDBJ whole genome shotgun (WGS) entry which is preliminary data.</text>
</comment>
<feature type="compositionally biased region" description="Basic and acidic residues" evidence="3">
    <location>
        <begin position="297"/>
        <end position="317"/>
    </location>
</feature>
<accession>A0A9Q1EJR2</accession>
<keyword evidence="1" id="KW-0514">Muscle protein</keyword>
<feature type="region of interest" description="Disordered" evidence="3">
    <location>
        <begin position="1"/>
        <end position="22"/>
    </location>
</feature>
<dbReference type="PANTHER" id="PTHR18949">
    <property type="entry name" value="CALDESMON"/>
    <property type="match status" value="1"/>
</dbReference>
<sequence length="718" mass="82424">MLSLAKGLLEEEKKQKAEERTQYMEENCPPLEIPETMQELQELCKKLHKRIEAVDEERYDIQTKVEKSMKEIDDMRIKVVDLQGKFKKPALRKVRMSADAMLQALLGSKHKVNMDLRANLKQVKKEIKEEKLRVQRKNRHVRHCPQKKRAAAKQGLHNLLRLTTQRSIEDAEEIEREHRRRRAREAARACGGGGRLFVPQSAPKSENSVLQSKDNAPQSEDPAPETKERVLDAGLKPGCQATLEEDEGFSDWTLKLGGNRQHHPAEQSPESTPNAEGNPLFPTRLASRQQQEEEEKKDECEMKESEGSGEQEQRVERDEEDQGMDTKKRELDAHKKQEKGEEKQTKVTYVSSLFLQQETRHITSNGDAAGEEITSCTITTERTPRSPSVVEEVEDDTGEVEVKVKMEVERSSQREKGRQEQEQLWRRPLEAEVELEELRKRREERRRAREEDDCRREEEEHQWQVQEEEDRRQMRAEIERRRMEAAERMKNLKITEGEEPFSPVIPKSPTFKKLLIQFYPNETEARVTAEHTSSIIERTESLNQSLKKNKSVKMLPLVMPVSTIDGRLKKYTHALETSSREDRQTLAVLPSSPEPVASKKSLFEAGEAWSQSATKNLQHKGADGLKVGVADRISHWVKGNPESCGRKSPSKPSNVRVGDVMYKKNLWESVRASASGGSEGKGSLCGKRYTFVVTGHGKYEKMPINGDDHKYLRATSKY</sequence>
<feature type="region of interest" description="Disordered" evidence="3">
    <location>
        <begin position="253"/>
        <end position="346"/>
    </location>
</feature>
<feature type="compositionally biased region" description="Basic and acidic residues" evidence="3">
    <location>
        <begin position="8"/>
        <end position="22"/>
    </location>
</feature>
<feature type="coiled-coil region" evidence="2">
    <location>
        <begin position="113"/>
        <end position="140"/>
    </location>
</feature>
<gene>
    <name evidence="4" type="ORF">SKAU_G00347100</name>
</gene>
<dbReference type="Gene3D" id="1.20.5.350">
    <property type="match status" value="1"/>
</dbReference>
<feature type="region of interest" description="Disordered" evidence="3">
    <location>
        <begin position="439"/>
        <end position="472"/>
    </location>
</feature>
<keyword evidence="5" id="KW-1185">Reference proteome</keyword>
<name>A0A9Q1EJR2_SYNKA</name>
<dbReference type="EMBL" id="JAINUF010000016">
    <property type="protein sequence ID" value="KAJ8340077.1"/>
    <property type="molecule type" value="Genomic_DNA"/>
</dbReference>
<feature type="compositionally biased region" description="Basic and acidic residues" evidence="3">
    <location>
        <begin position="324"/>
        <end position="345"/>
    </location>
</feature>
<dbReference type="Pfam" id="PF02029">
    <property type="entry name" value="Caldesmon"/>
    <property type="match status" value="1"/>
</dbReference>
<dbReference type="GO" id="GO:0017022">
    <property type="term" value="F:myosin binding"/>
    <property type="evidence" value="ECO:0007669"/>
    <property type="project" value="InterPro"/>
</dbReference>
<evidence type="ECO:0000256" key="2">
    <source>
        <dbReference type="SAM" id="Coils"/>
    </source>
</evidence>
<dbReference type="GO" id="GO:0005516">
    <property type="term" value="F:calmodulin binding"/>
    <property type="evidence" value="ECO:0007669"/>
    <property type="project" value="InterPro"/>
</dbReference>
<dbReference type="Gene3D" id="6.10.250.180">
    <property type="match status" value="1"/>
</dbReference>
<evidence type="ECO:0000256" key="1">
    <source>
        <dbReference type="ARBA" id="ARBA00023179"/>
    </source>
</evidence>
<dbReference type="SUPFAM" id="SSF90250">
    <property type="entry name" value="Troponin coil-coiled subunits"/>
    <property type="match status" value="1"/>
</dbReference>
<evidence type="ECO:0000313" key="5">
    <source>
        <dbReference type="Proteomes" id="UP001152622"/>
    </source>
</evidence>
<feature type="compositionally biased region" description="Polar residues" evidence="3">
    <location>
        <begin position="202"/>
        <end position="218"/>
    </location>
</feature>
<dbReference type="GO" id="GO:0005861">
    <property type="term" value="C:troponin complex"/>
    <property type="evidence" value="ECO:0007669"/>
    <property type="project" value="InterPro"/>
</dbReference>
<dbReference type="GO" id="GO:0003779">
    <property type="term" value="F:actin binding"/>
    <property type="evidence" value="ECO:0007669"/>
    <property type="project" value="InterPro"/>
</dbReference>
<feature type="region of interest" description="Disordered" evidence="3">
    <location>
        <begin position="171"/>
        <end position="226"/>
    </location>
</feature>
<dbReference type="Pfam" id="PF00992">
    <property type="entry name" value="Troponin"/>
    <property type="match status" value="1"/>
</dbReference>
<dbReference type="InterPro" id="IPR001978">
    <property type="entry name" value="Troponin"/>
</dbReference>
<organism evidence="4 5">
    <name type="scientific">Synaphobranchus kaupii</name>
    <name type="common">Kaup's arrowtooth eel</name>
    <dbReference type="NCBI Taxonomy" id="118154"/>
    <lineage>
        <taxon>Eukaryota</taxon>
        <taxon>Metazoa</taxon>
        <taxon>Chordata</taxon>
        <taxon>Craniata</taxon>
        <taxon>Vertebrata</taxon>
        <taxon>Euteleostomi</taxon>
        <taxon>Actinopterygii</taxon>
        <taxon>Neopterygii</taxon>
        <taxon>Teleostei</taxon>
        <taxon>Anguilliformes</taxon>
        <taxon>Synaphobranchidae</taxon>
        <taxon>Synaphobranchus</taxon>
    </lineage>
</organism>
<dbReference type="PRINTS" id="PR01076">
    <property type="entry name" value="CALDESMON"/>
</dbReference>
<proteinExistence type="predicted"/>
<protein>
    <submittedName>
        <fullName evidence="4">Uncharacterized protein</fullName>
    </submittedName>
</protein>
<evidence type="ECO:0000313" key="4">
    <source>
        <dbReference type="EMBL" id="KAJ8340077.1"/>
    </source>
</evidence>